<accession>A0AAD9V0D9</accession>
<keyword evidence="7 12" id="KW-0472">Membrane</keyword>
<feature type="compositionally biased region" description="Polar residues" evidence="11">
    <location>
        <begin position="156"/>
        <end position="165"/>
    </location>
</feature>
<organism evidence="15 16">
    <name type="scientific">Acropora cervicornis</name>
    <name type="common">Staghorn coral</name>
    <dbReference type="NCBI Taxonomy" id="6130"/>
    <lineage>
        <taxon>Eukaryota</taxon>
        <taxon>Metazoa</taxon>
        <taxon>Cnidaria</taxon>
        <taxon>Anthozoa</taxon>
        <taxon>Hexacorallia</taxon>
        <taxon>Scleractinia</taxon>
        <taxon>Astrocoeniina</taxon>
        <taxon>Acroporidae</taxon>
        <taxon>Acropora</taxon>
    </lineage>
</organism>
<evidence type="ECO:0000256" key="13">
    <source>
        <dbReference type="SAM" id="SignalP"/>
    </source>
</evidence>
<evidence type="ECO:0000256" key="1">
    <source>
        <dbReference type="ARBA" id="ARBA00004651"/>
    </source>
</evidence>
<gene>
    <name evidence="15" type="ORF">P5673_021476</name>
</gene>
<feature type="chain" id="PRO_5041914570" evidence="13">
    <location>
        <begin position="27"/>
        <end position="1104"/>
    </location>
</feature>
<dbReference type="Proteomes" id="UP001249851">
    <property type="component" value="Unassembled WGS sequence"/>
</dbReference>
<reference evidence="15" key="2">
    <citation type="journal article" date="2023" name="Science">
        <title>Genomic signatures of disease resistance in endangered staghorn corals.</title>
        <authorList>
            <person name="Vollmer S.V."/>
            <person name="Selwyn J.D."/>
            <person name="Despard B.A."/>
            <person name="Roesel C.L."/>
        </authorList>
    </citation>
    <scope>NUCLEOTIDE SEQUENCE</scope>
    <source>
        <strain evidence="15">K2</strain>
    </source>
</reference>
<dbReference type="SUPFAM" id="SSF53822">
    <property type="entry name" value="Periplasmic binding protein-like I"/>
    <property type="match status" value="1"/>
</dbReference>
<dbReference type="Pfam" id="PF01094">
    <property type="entry name" value="ANF_receptor"/>
    <property type="match status" value="1"/>
</dbReference>
<proteinExistence type="predicted"/>
<keyword evidence="6" id="KW-0297">G-protein coupled receptor</keyword>
<dbReference type="Gene3D" id="2.10.50.30">
    <property type="entry name" value="GPCR, family 3, nine cysteines domain"/>
    <property type="match status" value="1"/>
</dbReference>
<dbReference type="GO" id="GO:0004930">
    <property type="term" value="F:G protein-coupled receptor activity"/>
    <property type="evidence" value="ECO:0007669"/>
    <property type="project" value="UniProtKB-KW"/>
</dbReference>
<dbReference type="PRINTS" id="PR00248">
    <property type="entry name" value="GPCRMGR"/>
</dbReference>
<evidence type="ECO:0000256" key="11">
    <source>
        <dbReference type="SAM" id="MobiDB-lite"/>
    </source>
</evidence>
<sequence>MKLCAQSVCFHVSLLLFCSPSLRAHAEKTSRIRKGLKTQGDIIIGGLIPVHFSPNFAPHPANSSCKGSFHLRGYKGVEAMLYAVKRINDNPYLLPGLKLGVDIKDTCGSVNYAIMESLDFNFIRNKLASLEQNECNENFRNVHAGATFASSGDGESFSNSTSRHTSNSKEPKQQNRSDCCSFTNKSAVPTAAIIGAAFSGVTMAVASLTGLFHVPVISYASTSRLLSDRSRFQYFYRTVPSDDLQAHAITDLLYELRWHFVILLASDNEYGRSGITAIKQAIYNHTAQRVCVVVEEVFSRKGTKNEMGNIFRKIKKANNARVIILYVEFPDAVFFFKEAKKEFLQDYLFVASDSWVGSSEVIKDAGNVFRSIIGFRPPVFPIPKFDLFFADRLRGSFENPWTSDLSKSSNCSGNRTQQCYNEVHHNGYVPYIIDAVFSVAHALHAMLNCNRRACTKKLGNVEQRHLSQFIQNVSFEGFSEKNFFFNEKGTTRGKYEVYIVRNGSSTYKRIGIWNGSFSLRLNLSRASKYGTSVKLPASVCSEDCRKGEYRIPRPLFPECCWDCAKCTGKSFTNTSHMRNCNECPFGHWPNHDHSDCRLIEASHLLWNETWVILIVSLSSFGAILAALTCALFLKYRETAIVRASSEQLCHVLLLGIAMSYVTPIGFVVKPSKISCNLLPFMFGICFVTIVGTILIKTNRISRIFNEKLLRTGSVSCLGNYCQLLILGCLLVTEIVLSFGWVFGSPDRVFQEIIYSESEAWLVCNLAGNQIGFFLWLIYNAGLVIVCTYQAFLVRKVPQNYNESRLIAFNMTTLCITVLVFVPSYMGTTAWYRSIISSLMLVFLGSLTWGCIFAPKMYIILLRPHKNVPMRPSVSSLTLGVITPSPTVISNFSDQTMRSPKNSLPESQDGSVVGDLNKSRGDTVLSDSFVDSRETGVDCSATHAQETGTQTAQEIHNKNINEVNHHERAKNDSQKEEPLPEKINNLEDQMTQRKKSNSSNSQCGILRKTVENCNGLSVKRKKTSLVRFQDEVTNSECGGKKSIRISDFVELEESQTDLTTDSTSEDNCNGAGMNVFPCASNYENNNKVRSTVGEDRKRKLSVFSF</sequence>
<evidence type="ECO:0000259" key="14">
    <source>
        <dbReference type="PROSITE" id="PS50259"/>
    </source>
</evidence>
<dbReference type="CDD" id="cd06350">
    <property type="entry name" value="PBP1_GPCR_family_C-like"/>
    <property type="match status" value="1"/>
</dbReference>
<dbReference type="GO" id="GO:0005886">
    <property type="term" value="C:plasma membrane"/>
    <property type="evidence" value="ECO:0007669"/>
    <property type="project" value="UniProtKB-SubCell"/>
</dbReference>
<keyword evidence="5 12" id="KW-1133">Transmembrane helix</keyword>
<feature type="compositionally biased region" description="Basic and acidic residues" evidence="11">
    <location>
        <begin position="960"/>
        <end position="979"/>
    </location>
</feature>
<dbReference type="InterPro" id="IPR001828">
    <property type="entry name" value="ANF_lig-bd_rcpt"/>
</dbReference>
<evidence type="ECO:0000256" key="8">
    <source>
        <dbReference type="ARBA" id="ARBA00023170"/>
    </source>
</evidence>
<feature type="region of interest" description="Disordered" evidence="11">
    <location>
        <begin position="890"/>
        <end position="924"/>
    </location>
</feature>
<dbReference type="InterPro" id="IPR000337">
    <property type="entry name" value="GPCR_3"/>
</dbReference>
<feature type="transmembrane region" description="Helical" evidence="12">
    <location>
        <begin position="770"/>
        <end position="793"/>
    </location>
</feature>
<evidence type="ECO:0000256" key="3">
    <source>
        <dbReference type="ARBA" id="ARBA00022692"/>
    </source>
</evidence>
<dbReference type="EMBL" id="JARQWQ010000055">
    <property type="protein sequence ID" value="KAK2556563.1"/>
    <property type="molecule type" value="Genomic_DNA"/>
</dbReference>
<feature type="region of interest" description="Disordered" evidence="11">
    <location>
        <begin position="150"/>
        <end position="178"/>
    </location>
</feature>
<feature type="transmembrane region" description="Helical" evidence="12">
    <location>
        <begin position="805"/>
        <end position="824"/>
    </location>
</feature>
<dbReference type="InterPro" id="IPR028082">
    <property type="entry name" value="Peripla_BP_I"/>
</dbReference>
<evidence type="ECO:0000256" key="4">
    <source>
        <dbReference type="ARBA" id="ARBA00022729"/>
    </source>
</evidence>
<dbReference type="InterPro" id="IPR011500">
    <property type="entry name" value="GPCR_3_9-Cys_dom"/>
</dbReference>
<feature type="compositionally biased region" description="Polar residues" evidence="11">
    <location>
        <begin position="890"/>
        <end position="909"/>
    </location>
</feature>
<dbReference type="InterPro" id="IPR017978">
    <property type="entry name" value="GPCR_3_C"/>
</dbReference>
<dbReference type="FunFam" id="2.10.50.30:FF:000004">
    <property type="entry name" value="Taste receptor type 1 member 3-like protein"/>
    <property type="match status" value="1"/>
</dbReference>
<dbReference type="PRINTS" id="PR01176">
    <property type="entry name" value="GABABRECEPTR"/>
</dbReference>
<feature type="transmembrane region" description="Helical" evidence="12">
    <location>
        <begin position="830"/>
        <end position="853"/>
    </location>
</feature>
<keyword evidence="4 13" id="KW-0732">Signal</keyword>
<name>A0AAD9V0D9_ACRCE</name>
<evidence type="ECO:0000256" key="7">
    <source>
        <dbReference type="ARBA" id="ARBA00023136"/>
    </source>
</evidence>
<dbReference type="InterPro" id="IPR050726">
    <property type="entry name" value="mGluR"/>
</dbReference>
<dbReference type="Pfam" id="PF00003">
    <property type="entry name" value="7tm_3"/>
    <property type="match status" value="1"/>
</dbReference>
<feature type="transmembrane region" description="Helical" evidence="12">
    <location>
        <begin position="610"/>
        <end position="635"/>
    </location>
</feature>
<keyword evidence="9" id="KW-0325">Glycoprotein</keyword>
<evidence type="ECO:0000256" key="6">
    <source>
        <dbReference type="ARBA" id="ARBA00023040"/>
    </source>
</evidence>
<evidence type="ECO:0000313" key="15">
    <source>
        <dbReference type="EMBL" id="KAK2556563.1"/>
    </source>
</evidence>
<dbReference type="Pfam" id="PF07562">
    <property type="entry name" value="NCD3G"/>
    <property type="match status" value="1"/>
</dbReference>
<comment type="caution">
    <text evidence="15">The sequence shown here is derived from an EMBL/GenBank/DDBJ whole genome shotgun (WGS) entry which is preliminary data.</text>
</comment>
<dbReference type="PANTHER" id="PTHR24060">
    <property type="entry name" value="METABOTROPIC GLUTAMATE RECEPTOR"/>
    <property type="match status" value="1"/>
</dbReference>
<keyword evidence="2" id="KW-1003">Cell membrane</keyword>
<dbReference type="PROSITE" id="PS50259">
    <property type="entry name" value="G_PROTEIN_RECEP_F3_4"/>
    <property type="match status" value="1"/>
</dbReference>
<dbReference type="InterPro" id="IPR038550">
    <property type="entry name" value="GPCR_3_9-Cys_sf"/>
</dbReference>
<keyword evidence="3 12" id="KW-0812">Transmembrane</keyword>
<dbReference type="Gene3D" id="3.40.50.2300">
    <property type="match status" value="2"/>
</dbReference>
<evidence type="ECO:0000256" key="9">
    <source>
        <dbReference type="ARBA" id="ARBA00023180"/>
    </source>
</evidence>
<feature type="domain" description="G-protein coupled receptors family 3 profile" evidence="14">
    <location>
        <begin position="610"/>
        <end position="875"/>
    </location>
</feature>
<dbReference type="CDD" id="cd13953">
    <property type="entry name" value="7tm_classC_mGluR-like"/>
    <property type="match status" value="1"/>
</dbReference>
<dbReference type="AlphaFoldDB" id="A0AAD9V0D9"/>
<feature type="region of interest" description="Disordered" evidence="11">
    <location>
        <begin position="960"/>
        <end position="980"/>
    </location>
</feature>
<feature type="signal peptide" evidence="13">
    <location>
        <begin position="1"/>
        <end position="26"/>
    </location>
</feature>
<reference evidence="15" key="1">
    <citation type="journal article" date="2023" name="G3 (Bethesda)">
        <title>Whole genome assembly and annotation of the endangered Caribbean coral Acropora cervicornis.</title>
        <authorList>
            <person name="Selwyn J.D."/>
            <person name="Vollmer S.V."/>
        </authorList>
    </citation>
    <scope>NUCLEOTIDE SEQUENCE</scope>
    <source>
        <strain evidence="15">K2</strain>
    </source>
</reference>
<evidence type="ECO:0000256" key="12">
    <source>
        <dbReference type="SAM" id="Phobius"/>
    </source>
</evidence>
<feature type="transmembrane region" description="Helical" evidence="12">
    <location>
        <begin position="647"/>
        <end position="666"/>
    </location>
</feature>
<comment type="subcellular location">
    <subcellularLocation>
        <location evidence="1">Cell membrane</location>
        <topology evidence="1">Multi-pass membrane protein</topology>
    </subcellularLocation>
</comment>
<feature type="transmembrane region" description="Helical" evidence="12">
    <location>
        <begin position="716"/>
        <end position="742"/>
    </location>
</feature>
<keyword evidence="16" id="KW-1185">Reference proteome</keyword>
<evidence type="ECO:0000256" key="2">
    <source>
        <dbReference type="ARBA" id="ARBA00022475"/>
    </source>
</evidence>
<keyword evidence="8 15" id="KW-0675">Receptor</keyword>
<keyword evidence="10" id="KW-0807">Transducer</keyword>
<protein>
    <submittedName>
        <fullName evidence="15">Metabotropic glutamate receptor 3</fullName>
    </submittedName>
</protein>
<evidence type="ECO:0000256" key="5">
    <source>
        <dbReference type="ARBA" id="ARBA00022989"/>
    </source>
</evidence>
<evidence type="ECO:0000256" key="10">
    <source>
        <dbReference type="ARBA" id="ARBA00023224"/>
    </source>
</evidence>
<feature type="transmembrane region" description="Helical" evidence="12">
    <location>
        <begin position="678"/>
        <end position="695"/>
    </location>
</feature>
<evidence type="ECO:0000313" key="16">
    <source>
        <dbReference type="Proteomes" id="UP001249851"/>
    </source>
</evidence>